<dbReference type="RefSeq" id="WP_169840773.1">
    <property type="nucleotide sequence ID" value="NZ_LTAY01000010.1"/>
</dbReference>
<organism evidence="1 2">
    <name type="scientific">Clostridium thermobutyricum DSM 4928</name>
    <dbReference type="NCBI Taxonomy" id="1121339"/>
    <lineage>
        <taxon>Bacteria</taxon>
        <taxon>Bacillati</taxon>
        <taxon>Bacillota</taxon>
        <taxon>Clostridia</taxon>
        <taxon>Eubacteriales</taxon>
        <taxon>Clostridiaceae</taxon>
        <taxon>Clostridium</taxon>
    </lineage>
</organism>
<accession>A0A1V4T0E2</accession>
<dbReference type="Proteomes" id="UP000191448">
    <property type="component" value="Unassembled WGS sequence"/>
</dbReference>
<dbReference type="EMBL" id="LTAY01000010">
    <property type="protein sequence ID" value="OPX50905.1"/>
    <property type="molecule type" value="Genomic_DNA"/>
</dbReference>
<evidence type="ECO:0000313" key="2">
    <source>
        <dbReference type="Proteomes" id="UP000191448"/>
    </source>
</evidence>
<comment type="caution">
    <text evidence="1">The sequence shown here is derived from an EMBL/GenBank/DDBJ whole genome shotgun (WGS) entry which is preliminary data.</text>
</comment>
<gene>
    <name evidence="1" type="ORF">CLTHE_02060</name>
</gene>
<dbReference type="AlphaFoldDB" id="A0A1V4T0E2"/>
<evidence type="ECO:0000313" key="1">
    <source>
        <dbReference type="EMBL" id="OPX50905.1"/>
    </source>
</evidence>
<protein>
    <submittedName>
        <fullName evidence="1">Uncharacterized protein</fullName>
    </submittedName>
</protein>
<proteinExistence type="predicted"/>
<name>A0A1V4T0E2_9CLOT</name>
<reference evidence="1 2" key="1">
    <citation type="submission" date="2016-02" db="EMBL/GenBank/DDBJ databases">
        <title>Genome sequence of Clostridium thermobutyricum DSM 4928.</title>
        <authorList>
            <person name="Poehlein A."/>
            <person name="Daniel R."/>
        </authorList>
    </citation>
    <scope>NUCLEOTIDE SEQUENCE [LARGE SCALE GENOMIC DNA]</scope>
    <source>
        <strain evidence="1 2">DSM 4928</strain>
    </source>
</reference>
<sequence length="46" mass="5994">MNDKAKEKRKEYYRKWRKKNKEKIRKYNSNYWERKAIKENRDKKGE</sequence>